<gene>
    <name evidence="4" type="ORF">HYALB_00000566</name>
</gene>
<dbReference type="PROSITE" id="PS00463">
    <property type="entry name" value="ZN2_CY6_FUNGAL_1"/>
    <property type="match status" value="1"/>
</dbReference>
<organism evidence="4 5">
    <name type="scientific">Hymenoscyphus albidus</name>
    <dbReference type="NCBI Taxonomy" id="595503"/>
    <lineage>
        <taxon>Eukaryota</taxon>
        <taxon>Fungi</taxon>
        <taxon>Dikarya</taxon>
        <taxon>Ascomycota</taxon>
        <taxon>Pezizomycotina</taxon>
        <taxon>Leotiomycetes</taxon>
        <taxon>Helotiales</taxon>
        <taxon>Helotiaceae</taxon>
        <taxon>Hymenoscyphus</taxon>
    </lineage>
</organism>
<dbReference type="GO" id="GO:0008270">
    <property type="term" value="F:zinc ion binding"/>
    <property type="evidence" value="ECO:0007669"/>
    <property type="project" value="InterPro"/>
</dbReference>
<proteinExistence type="predicted"/>
<keyword evidence="5" id="KW-1185">Reference proteome</keyword>
<dbReference type="GO" id="GO:0000981">
    <property type="term" value="F:DNA-binding transcription factor activity, RNA polymerase II-specific"/>
    <property type="evidence" value="ECO:0007669"/>
    <property type="project" value="InterPro"/>
</dbReference>
<keyword evidence="1" id="KW-0539">Nucleus</keyword>
<feature type="compositionally biased region" description="Basic and acidic residues" evidence="2">
    <location>
        <begin position="64"/>
        <end position="73"/>
    </location>
</feature>
<protein>
    <recommendedName>
        <fullName evidence="3">Zn(2)-C6 fungal-type domain-containing protein</fullName>
    </recommendedName>
</protein>
<evidence type="ECO:0000259" key="3">
    <source>
        <dbReference type="PROSITE" id="PS50048"/>
    </source>
</evidence>
<reference evidence="4" key="1">
    <citation type="submission" date="2021-07" db="EMBL/GenBank/DDBJ databases">
        <authorList>
            <person name="Durling M."/>
        </authorList>
    </citation>
    <scope>NUCLEOTIDE SEQUENCE</scope>
</reference>
<dbReference type="EMBL" id="CAJVRM010000726">
    <property type="protein sequence ID" value="CAG8983398.1"/>
    <property type="molecule type" value="Genomic_DNA"/>
</dbReference>
<feature type="domain" description="Zn(2)-C6 fungal-type" evidence="3">
    <location>
        <begin position="17"/>
        <end position="46"/>
    </location>
</feature>
<evidence type="ECO:0000256" key="1">
    <source>
        <dbReference type="ARBA" id="ARBA00023242"/>
    </source>
</evidence>
<dbReference type="Proteomes" id="UP000701801">
    <property type="component" value="Unassembled WGS sequence"/>
</dbReference>
<feature type="compositionally biased region" description="Basic residues" evidence="2">
    <location>
        <begin position="48"/>
        <end position="59"/>
    </location>
</feature>
<dbReference type="Gene3D" id="4.10.240.10">
    <property type="entry name" value="Zn(2)-C6 fungal-type DNA-binding domain"/>
    <property type="match status" value="1"/>
</dbReference>
<evidence type="ECO:0000256" key="2">
    <source>
        <dbReference type="SAM" id="MobiDB-lite"/>
    </source>
</evidence>
<dbReference type="Pfam" id="PF00172">
    <property type="entry name" value="Zn_clus"/>
    <property type="match status" value="1"/>
</dbReference>
<feature type="region of interest" description="Disordered" evidence="2">
    <location>
        <begin position="47"/>
        <end position="98"/>
    </location>
</feature>
<dbReference type="SUPFAM" id="SSF57701">
    <property type="entry name" value="Zn2/Cys6 DNA-binding domain"/>
    <property type="match status" value="1"/>
</dbReference>
<name>A0A9N9Q2G9_9HELO</name>
<feature type="compositionally biased region" description="Low complexity" evidence="2">
    <location>
        <begin position="77"/>
        <end position="98"/>
    </location>
</feature>
<dbReference type="PROSITE" id="PS50048">
    <property type="entry name" value="ZN2_CY6_FUNGAL_2"/>
    <property type="match status" value="1"/>
</dbReference>
<dbReference type="InterPro" id="IPR050797">
    <property type="entry name" value="Carb_Metab_Trans_Reg"/>
</dbReference>
<evidence type="ECO:0000313" key="5">
    <source>
        <dbReference type="Proteomes" id="UP000701801"/>
    </source>
</evidence>
<sequence length="98" mass="10651">MSPEASESKPSTGRRTVCDHCRRRRIRCDGEFPCAPCRNASLSCKRDHIPKRRGPKRGTGRVINELRADDGKPNLKTQSSGGSATGSQSTGTPSEDTH</sequence>
<dbReference type="PANTHER" id="PTHR31668:SF29">
    <property type="entry name" value="ZN(2)-C6 FUNGAL-TYPE DOMAIN-CONTAINING PROTEIN"/>
    <property type="match status" value="1"/>
</dbReference>
<dbReference type="CDD" id="cd00067">
    <property type="entry name" value="GAL4"/>
    <property type="match status" value="1"/>
</dbReference>
<dbReference type="InterPro" id="IPR001138">
    <property type="entry name" value="Zn2Cys6_DnaBD"/>
</dbReference>
<comment type="caution">
    <text evidence="4">The sequence shown here is derived from an EMBL/GenBank/DDBJ whole genome shotgun (WGS) entry which is preliminary data.</text>
</comment>
<dbReference type="InterPro" id="IPR036864">
    <property type="entry name" value="Zn2-C6_fun-type_DNA-bd_sf"/>
</dbReference>
<dbReference type="AlphaFoldDB" id="A0A9N9Q2G9"/>
<dbReference type="SMART" id="SM00066">
    <property type="entry name" value="GAL4"/>
    <property type="match status" value="1"/>
</dbReference>
<evidence type="ECO:0000313" key="4">
    <source>
        <dbReference type="EMBL" id="CAG8983398.1"/>
    </source>
</evidence>
<dbReference type="PANTHER" id="PTHR31668">
    <property type="entry name" value="GLUCOSE TRANSPORT TRANSCRIPTION REGULATOR RGT1-RELATED-RELATED"/>
    <property type="match status" value="1"/>
</dbReference>
<accession>A0A9N9Q2G9</accession>